<dbReference type="AlphaFoldDB" id="A0A3E0K3U0"/>
<comment type="caution">
    <text evidence="2">The sequence shown here is derived from an EMBL/GenBank/DDBJ whole genome shotgun (WGS) entry which is preliminary data.</text>
</comment>
<evidence type="ECO:0000313" key="2">
    <source>
        <dbReference type="EMBL" id="REJ27630.1"/>
    </source>
</evidence>
<evidence type="ECO:0000313" key="3">
    <source>
        <dbReference type="Proteomes" id="UP000257014"/>
    </source>
</evidence>
<feature type="compositionally biased region" description="Basic residues" evidence="1">
    <location>
        <begin position="117"/>
        <end position="129"/>
    </location>
</feature>
<evidence type="ECO:0000256" key="1">
    <source>
        <dbReference type="SAM" id="MobiDB-lite"/>
    </source>
</evidence>
<accession>A0A3E0K3U0</accession>
<proteinExistence type="predicted"/>
<feature type="compositionally biased region" description="Basic residues" evidence="1">
    <location>
        <begin position="163"/>
        <end position="173"/>
    </location>
</feature>
<gene>
    <name evidence="2" type="ORF">C6P37_11010</name>
</gene>
<dbReference type="EMBL" id="QEWE01000020">
    <property type="protein sequence ID" value="REJ27630.1"/>
    <property type="molecule type" value="Genomic_DNA"/>
</dbReference>
<feature type="region of interest" description="Disordered" evidence="1">
    <location>
        <begin position="150"/>
        <end position="184"/>
    </location>
</feature>
<name>A0A3E0K3U0_9BACI</name>
<dbReference type="Proteomes" id="UP000257014">
    <property type="component" value="Unassembled WGS sequence"/>
</dbReference>
<organism evidence="2 3">
    <name type="scientific">Caldibacillus debilis</name>
    <dbReference type="NCBI Taxonomy" id="301148"/>
    <lineage>
        <taxon>Bacteria</taxon>
        <taxon>Bacillati</taxon>
        <taxon>Bacillota</taxon>
        <taxon>Bacilli</taxon>
        <taxon>Bacillales</taxon>
        <taxon>Bacillaceae</taxon>
        <taxon>Caldibacillus</taxon>
    </lineage>
</organism>
<protein>
    <submittedName>
        <fullName evidence="2">Uncharacterized protein</fullName>
    </submittedName>
</protein>
<feature type="region of interest" description="Disordered" evidence="1">
    <location>
        <begin position="107"/>
        <end position="129"/>
    </location>
</feature>
<reference evidence="2 3" key="1">
    <citation type="submission" date="2018-03" db="EMBL/GenBank/DDBJ databases">
        <authorList>
            <person name="Keele B.F."/>
        </authorList>
    </citation>
    <scope>NUCLEOTIDE SEQUENCE [LARGE SCALE GENOMIC DNA]</scope>
    <source>
        <strain evidence="2">ZCTH4_d</strain>
    </source>
</reference>
<sequence>MEGLFFREHGPGSPDGRPRIFRRFPRGRVLSLLAAFRPFLAQRIVSDDRRLDFAGMGGAMQTRALCLNLCPSVRDSPRDSFGPVQRRPRSLAKKAVRTVGTLAFPGLPDLRRTDRSKMKKLPGPHRTARHFHSLHKGCSTWRKICTAEKKINHPEKRPAPQKAGRHRIRRRLPKSWPGHPMKKP</sequence>